<evidence type="ECO:0000313" key="2">
    <source>
        <dbReference type="EMBL" id="QXL86111.1"/>
    </source>
</evidence>
<evidence type="ECO:0000313" key="3">
    <source>
        <dbReference type="Proteomes" id="UP000693972"/>
    </source>
</evidence>
<keyword evidence="1" id="KW-0732">Signal</keyword>
<dbReference type="EMBL" id="CP078073">
    <property type="protein sequence ID" value="QXL86111.1"/>
    <property type="molecule type" value="Genomic_DNA"/>
</dbReference>
<sequence length="145" mass="15114">MIRIALTLALTLAAPVASAWEVGREGALCTLTHDEDGASVRLTFDPGVPLYTIAVSGTGPWPVAALFSMSFDGPQPNTIRTDRHVLSPDRDTLSVADRGFGNVLDGLQYNVTARAVSGAQVVTFSLEGAGPEVAAFRACGQTPSV</sequence>
<name>A0A975TRL5_9RHOB</name>
<dbReference type="Proteomes" id="UP000693972">
    <property type="component" value="Unassembled WGS sequence"/>
</dbReference>
<feature type="chain" id="PRO_5037722838" description="Excinuclease ABC subunit B" evidence="1">
    <location>
        <begin position="20"/>
        <end position="145"/>
    </location>
</feature>
<feature type="signal peptide" evidence="1">
    <location>
        <begin position="1"/>
        <end position="19"/>
    </location>
</feature>
<reference evidence="2 3" key="1">
    <citation type="submission" date="2021-07" db="EMBL/GenBank/DDBJ databases">
        <title>Karlodiniumbacter phycospheric gen. nov., sp. nov., a phycosphere bacterium isolated from karlodinium veneficum.</title>
        <authorList>
            <person name="Peng Y."/>
            <person name="Jiang L."/>
            <person name="Lee J."/>
        </authorList>
    </citation>
    <scope>NUCLEOTIDE SEQUENCE</scope>
    <source>
        <strain evidence="2 3">N5</strain>
    </source>
</reference>
<dbReference type="EMBL" id="JAIMBW010000001">
    <property type="protein sequence ID" value="MBY4893382.1"/>
    <property type="molecule type" value="Genomic_DNA"/>
</dbReference>
<organism evidence="2">
    <name type="scientific">Gymnodinialimonas phycosphaerae</name>
    <dbReference type="NCBI Taxonomy" id="2841589"/>
    <lineage>
        <taxon>Bacteria</taxon>
        <taxon>Pseudomonadati</taxon>
        <taxon>Pseudomonadota</taxon>
        <taxon>Alphaproteobacteria</taxon>
        <taxon>Rhodobacterales</taxon>
        <taxon>Paracoccaceae</taxon>
        <taxon>Gymnodinialimonas</taxon>
    </lineage>
</organism>
<evidence type="ECO:0000256" key="1">
    <source>
        <dbReference type="SAM" id="SignalP"/>
    </source>
</evidence>
<accession>A0A975TRL5</accession>
<protein>
    <recommendedName>
        <fullName evidence="4">Excinuclease ABC subunit B</fullName>
    </recommendedName>
</protein>
<keyword evidence="3" id="KW-1185">Reference proteome</keyword>
<proteinExistence type="predicted"/>
<gene>
    <name evidence="2" type="ORF">KUL25_11465</name>
</gene>
<dbReference type="RefSeq" id="WP_257893074.1">
    <property type="nucleotide sequence ID" value="NZ_JAIMBW010000001.1"/>
</dbReference>
<evidence type="ECO:0008006" key="4">
    <source>
        <dbReference type="Google" id="ProtNLM"/>
    </source>
</evidence>
<dbReference type="AlphaFoldDB" id="A0A975TRL5"/>